<dbReference type="RefSeq" id="WP_090709234.1">
    <property type="nucleotide sequence ID" value="NZ_FOVM01000002.1"/>
</dbReference>
<dbReference type="GO" id="GO:0050661">
    <property type="term" value="F:NADP binding"/>
    <property type="evidence" value="ECO:0007669"/>
    <property type="project" value="InterPro"/>
</dbReference>
<dbReference type="Gene3D" id="1.10.1040.10">
    <property type="entry name" value="N-(1-d-carboxylethyl)-l-norvaline Dehydrogenase, domain 2"/>
    <property type="match status" value="1"/>
</dbReference>
<feature type="domain" description="3-hydroxyisobutyrate dehydrogenase-like NAD-binding" evidence="4">
    <location>
        <begin position="163"/>
        <end position="283"/>
    </location>
</feature>
<feature type="domain" description="6-phosphogluconate dehydrogenase NADP-binding" evidence="3">
    <location>
        <begin position="6"/>
        <end position="160"/>
    </location>
</feature>
<dbReference type="Proteomes" id="UP000198867">
    <property type="component" value="Unassembled WGS sequence"/>
</dbReference>
<protein>
    <submittedName>
        <fullName evidence="5">3-hydroxyisobutyrate dehydrogenase</fullName>
    </submittedName>
</protein>
<dbReference type="OrthoDB" id="3185659at2"/>
<sequence length="310" mass="32514">MKNTLFIGLGRMGHPMSAHIAKHFPTQVHDIYRDSVDAAARATGAAPIYDLTEATDIGTVILMLPTSKHVEEILLENGLLKQLDAGTLVIDMGSSIPASTQKLAAVAAEHSIDYVDAPVSGGISKAASGELTMLVGGKPDAIERARPYLDAVGSTVVVVGGSGAGHAAKAINNLVSATNMAVASEAVLRGQAAGIEPHRMIEVLNASTGMSQATQVKFVNHILPGTYASNFAYDLMLKDMGIAMQIEVPQAASPLSETSYRLLTEGRKLLGEQPDHTEIARVYENLAGTSIGTETTINIGTDTTINKEQA</sequence>
<dbReference type="Pfam" id="PF14833">
    <property type="entry name" value="NAD_binding_11"/>
    <property type="match status" value="1"/>
</dbReference>
<dbReference type="Pfam" id="PF03446">
    <property type="entry name" value="NAD_binding_2"/>
    <property type="match status" value="1"/>
</dbReference>
<dbReference type="InterPro" id="IPR002204">
    <property type="entry name" value="3-OH-isobutyrate_DH-rel_CS"/>
</dbReference>
<dbReference type="Gene3D" id="3.40.50.720">
    <property type="entry name" value="NAD(P)-binding Rossmann-like Domain"/>
    <property type="match status" value="1"/>
</dbReference>
<dbReference type="SUPFAM" id="SSF48179">
    <property type="entry name" value="6-phosphogluconate dehydrogenase C-terminal domain-like"/>
    <property type="match status" value="1"/>
</dbReference>
<gene>
    <name evidence="5" type="ORF">SAMN05216219_0922</name>
</gene>
<dbReference type="InterPro" id="IPR013328">
    <property type="entry name" value="6PGD_dom2"/>
</dbReference>
<keyword evidence="1" id="KW-0560">Oxidoreductase</keyword>
<dbReference type="AlphaFoldDB" id="A0A1I4ZM95"/>
<reference evidence="6" key="1">
    <citation type="submission" date="2016-10" db="EMBL/GenBank/DDBJ databases">
        <authorList>
            <person name="Varghese N."/>
            <person name="Submissions S."/>
        </authorList>
    </citation>
    <scope>NUCLEOTIDE SEQUENCE [LARGE SCALE GENOMIC DNA]</scope>
    <source>
        <strain evidence="6">CGMCC 1.11101</strain>
    </source>
</reference>
<dbReference type="PROSITE" id="PS00895">
    <property type="entry name" value="3_HYDROXYISOBUT_DH"/>
    <property type="match status" value="1"/>
</dbReference>
<evidence type="ECO:0000259" key="3">
    <source>
        <dbReference type="Pfam" id="PF03446"/>
    </source>
</evidence>
<dbReference type="InterPro" id="IPR006115">
    <property type="entry name" value="6PGDH_NADP-bd"/>
</dbReference>
<dbReference type="GO" id="GO:0016054">
    <property type="term" value="P:organic acid catabolic process"/>
    <property type="evidence" value="ECO:0007669"/>
    <property type="project" value="UniProtKB-ARBA"/>
</dbReference>
<dbReference type="GO" id="GO:0016616">
    <property type="term" value="F:oxidoreductase activity, acting on the CH-OH group of donors, NAD or NADP as acceptor"/>
    <property type="evidence" value="ECO:0007669"/>
    <property type="project" value="TreeGrafter"/>
</dbReference>
<dbReference type="EMBL" id="FOVM01000002">
    <property type="protein sequence ID" value="SFN51365.1"/>
    <property type="molecule type" value="Genomic_DNA"/>
</dbReference>
<dbReference type="GO" id="GO:0051287">
    <property type="term" value="F:NAD binding"/>
    <property type="evidence" value="ECO:0007669"/>
    <property type="project" value="InterPro"/>
</dbReference>
<dbReference type="InterPro" id="IPR008927">
    <property type="entry name" value="6-PGluconate_DH-like_C_sf"/>
</dbReference>
<keyword evidence="2" id="KW-0520">NAD</keyword>
<dbReference type="PANTHER" id="PTHR22981">
    <property type="entry name" value="3-HYDROXYISOBUTYRATE DEHYDROGENASE-RELATED"/>
    <property type="match status" value="1"/>
</dbReference>
<accession>A0A1I4ZM95</accession>
<evidence type="ECO:0000259" key="4">
    <source>
        <dbReference type="Pfam" id="PF14833"/>
    </source>
</evidence>
<evidence type="ECO:0000313" key="6">
    <source>
        <dbReference type="Proteomes" id="UP000198867"/>
    </source>
</evidence>
<dbReference type="SUPFAM" id="SSF51735">
    <property type="entry name" value="NAD(P)-binding Rossmann-fold domains"/>
    <property type="match status" value="1"/>
</dbReference>
<organism evidence="5 6">
    <name type="scientific">Mycetocola miduiensis</name>
    <dbReference type="NCBI Taxonomy" id="995034"/>
    <lineage>
        <taxon>Bacteria</taxon>
        <taxon>Bacillati</taxon>
        <taxon>Actinomycetota</taxon>
        <taxon>Actinomycetes</taxon>
        <taxon>Micrococcales</taxon>
        <taxon>Microbacteriaceae</taxon>
        <taxon>Mycetocola</taxon>
    </lineage>
</organism>
<proteinExistence type="predicted"/>
<dbReference type="InterPro" id="IPR036291">
    <property type="entry name" value="NAD(P)-bd_dom_sf"/>
</dbReference>
<name>A0A1I4ZM95_9MICO</name>
<evidence type="ECO:0000256" key="1">
    <source>
        <dbReference type="ARBA" id="ARBA00023002"/>
    </source>
</evidence>
<dbReference type="InterPro" id="IPR029154">
    <property type="entry name" value="HIBADH-like_NADP-bd"/>
</dbReference>
<evidence type="ECO:0000313" key="5">
    <source>
        <dbReference type="EMBL" id="SFN51365.1"/>
    </source>
</evidence>
<dbReference type="STRING" id="995034.SAMN05216219_0922"/>
<dbReference type="PANTHER" id="PTHR22981:SF7">
    <property type="entry name" value="3-HYDROXYISOBUTYRATE DEHYDROGENASE, MITOCHONDRIAL"/>
    <property type="match status" value="1"/>
</dbReference>
<keyword evidence="6" id="KW-1185">Reference proteome</keyword>
<evidence type="ECO:0000256" key="2">
    <source>
        <dbReference type="ARBA" id="ARBA00023027"/>
    </source>
</evidence>